<comment type="similarity">
    <text evidence="1">Belongs to the PPR family. P subfamily.</text>
</comment>
<sequence length="731" mass="81081">MLLSQTLPRGSRLLASNPFSTLPASFQWRDRIHRRRLVAHVASILLQRKQWAPLLLDRRPALLAGFSANPGLLLQVLARTASHPLIALDFFRWSETALGIHPDLRSRCKMVQILVDSGNPAPAKSVLEPALRSLPAPAVLDEVARICRCGESRSAVLGLLLLEYALSGRVLDGLEAFRRIRASGFPPTSRECNALLDGLISSGEIRMARCFHAAAVRAGVVADPRTVLLVARLLCKEGKLERALGLAESSVSYAKVCHLVVDFYSGSGDFAAAVNLLKNTCEKSLRPGFGVYSSILDGGCKFKNAAIVSSTLRDMFVRRLLSNSPFFDYDSVIQRLCELEKTYAAELFLERAWHLKANLDTGTYVCLLRALSKAGRVKEAMRMYGIMLEKGVTVNPRCLDVFLRAVCTGEPSDVGTRVLKDVIGKGFILSALDISEYIAKQCCKGWWQDADDILNLVLQKGILPDANCCASLVHHYCASNLIDLAITLLKNLQKLGGGFDVTSYNQLLDSLARERRLNEAIQVFDYMREQNVRDRTSFIIIITALCQGKELRKAMNLHDEMLKVGLKPEEDAYKVLISGDLSPRDDPKSTVRMKALALYISICRVSVAYLFIWSGAWICLERQVHLQRKPVEFSKANSTMSMIHVPDLNSFPWRAGAYANNFSLQEQSKKGTSLLPSGYNNPTINNPVPKLQIPHGGTTPTQEKENPQEVTTLCLENTSMEHQGKEMFMDA</sequence>
<dbReference type="Pfam" id="PF01535">
    <property type="entry name" value="PPR"/>
    <property type="match status" value="1"/>
</dbReference>
<evidence type="ECO:0008006" key="6">
    <source>
        <dbReference type="Google" id="ProtNLM"/>
    </source>
</evidence>
<organism evidence="4 5">
    <name type="scientific">Colocasia esculenta</name>
    <name type="common">Wild taro</name>
    <name type="synonym">Arum esculentum</name>
    <dbReference type="NCBI Taxonomy" id="4460"/>
    <lineage>
        <taxon>Eukaryota</taxon>
        <taxon>Viridiplantae</taxon>
        <taxon>Streptophyta</taxon>
        <taxon>Embryophyta</taxon>
        <taxon>Tracheophyta</taxon>
        <taxon>Spermatophyta</taxon>
        <taxon>Magnoliopsida</taxon>
        <taxon>Liliopsida</taxon>
        <taxon>Araceae</taxon>
        <taxon>Aroideae</taxon>
        <taxon>Colocasieae</taxon>
        <taxon>Colocasia</taxon>
    </lineage>
</organism>
<feature type="repeat" description="PPR" evidence="3">
    <location>
        <begin position="360"/>
        <end position="394"/>
    </location>
</feature>
<dbReference type="Gene3D" id="1.25.40.10">
    <property type="entry name" value="Tetratricopeptide repeat domain"/>
    <property type="match status" value="3"/>
</dbReference>
<protein>
    <recommendedName>
        <fullName evidence="6">Pentatricopeptide repeat-containing protein</fullName>
    </recommendedName>
</protein>
<evidence type="ECO:0000313" key="4">
    <source>
        <dbReference type="EMBL" id="MQM18936.1"/>
    </source>
</evidence>
<dbReference type="PANTHER" id="PTHR47939">
    <property type="entry name" value="MEMBRANE-ASSOCIATED SALT-INDUCIBLE PROTEIN-LIKE"/>
    <property type="match status" value="1"/>
</dbReference>
<evidence type="ECO:0000256" key="2">
    <source>
        <dbReference type="ARBA" id="ARBA00022737"/>
    </source>
</evidence>
<dbReference type="InterPro" id="IPR050667">
    <property type="entry name" value="PPR-containing_protein"/>
</dbReference>
<gene>
    <name evidence="4" type="ORF">Taro_051933</name>
</gene>
<evidence type="ECO:0000313" key="5">
    <source>
        <dbReference type="Proteomes" id="UP000652761"/>
    </source>
</evidence>
<dbReference type="Pfam" id="PF13041">
    <property type="entry name" value="PPR_2"/>
    <property type="match status" value="1"/>
</dbReference>
<dbReference type="PANTHER" id="PTHR47939:SF2">
    <property type="entry name" value="OS03G0782900 PROTEIN"/>
    <property type="match status" value="1"/>
</dbReference>
<dbReference type="InterPro" id="IPR002885">
    <property type="entry name" value="PPR_rpt"/>
</dbReference>
<accession>A0A843XHW4</accession>
<proteinExistence type="inferred from homology"/>
<feature type="repeat" description="PPR" evidence="3">
    <location>
        <begin position="500"/>
        <end position="534"/>
    </location>
</feature>
<keyword evidence="5" id="KW-1185">Reference proteome</keyword>
<reference evidence="4" key="1">
    <citation type="submission" date="2017-07" db="EMBL/GenBank/DDBJ databases">
        <title>Taro Niue Genome Assembly and Annotation.</title>
        <authorList>
            <person name="Atibalentja N."/>
            <person name="Keating K."/>
            <person name="Fields C.J."/>
        </authorList>
    </citation>
    <scope>NUCLEOTIDE SEQUENCE</scope>
    <source>
        <strain evidence="4">Niue_2</strain>
        <tissue evidence="4">Leaf</tissue>
    </source>
</reference>
<comment type="caution">
    <text evidence="4">The sequence shown here is derived from an EMBL/GenBank/DDBJ whole genome shotgun (WGS) entry which is preliminary data.</text>
</comment>
<dbReference type="EMBL" id="NMUH01008536">
    <property type="protein sequence ID" value="MQM18936.1"/>
    <property type="molecule type" value="Genomic_DNA"/>
</dbReference>
<name>A0A843XHW4_COLES</name>
<dbReference type="Proteomes" id="UP000652761">
    <property type="component" value="Unassembled WGS sequence"/>
</dbReference>
<dbReference type="InterPro" id="IPR011990">
    <property type="entry name" value="TPR-like_helical_dom_sf"/>
</dbReference>
<dbReference type="PROSITE" id="PS51375">
    <property type="entry name" value="PPR"/>
    <property type="match status" value="2"/>
</dbReference>
<keyword evidence="2" id="KW-0677">Repeat</keyword>
<evidence type="ECO:0000256" key="1">
    <source>
        <dbReference type="ARBA" id="ARBA00007626"/>
    </source>
</evidence>
<dbReference type="NCBIfam" id="TIGR00756">
    <property type="entry name" value="PPR"/>
    <property type="match status" value="3"/>
</dbReference>
<dbReference type="OrthoDB" id="747253at2759"/>
<evidence type="ECO:0000256" key="3">
    <source>
        <dbReference type="PROSITE-ProRule" id="PRU00708"/>
    </source>
</evidence>
<dbReference type="AlphaFoldDB" id="A0A843XHW4"/>